<dbReference type="RefSeq" id="WP_061319494.1">
    <property type="nucleotide sequence ID" value="NZ_CP013849.1"/>
</dbReference>
<dbReference type="AlphaFoldDB" id="A0A6G4EDD2"/>
<accession>A0A6G4EDD2</accession>
<feature type="region of interest" description="Disordered" evidence="1">
    <location>
        <begin position="65"/>
        <end position="84"/>
    </location>
</feature>
<protein>
    <submittedName>
        <fullName evidence="2">Uncharacterized protein</fullName>
    </submittedName>
</protein>
<comment type="caution">
    <text evidence="2">The sequence shown here is derived from an EMBL/GenBank/DDBJ whole genome shotgun (WGS) entry which is preliminary data.</text>
</comment>
<dbReference type="EMBL" id="SWRL01000002">
    <property type="protein sequence ID" value="NFH61178.1"/>
    <property type="molecule type" value="Genomic_DNA"/>
</dbReference>
<organism evidence="2">
    <name type="scientific">Clostridium botulinum</name>
    <dbReference type="NCBI Taxonomy" id="1491"/>
    <lineage>
        <taxon>Bacteria</taxon>
        <taxon>Bacillati</taxon>
        <taxon>Bacillota</taxon>
        <taxon>Clostridia</taxon>
        <taxon>Eubacteriales</taxon>
        <taxon>Clostridiaceae</taxon>
        <taxon>Clostridium</taxon>
    </lineage>
</organism>
<reference evidence="2" key="1">
    <citation type="submission" date="2019-04" db="EMBL/GenBank/DDBJ databases">
        <title>Genome sequencing of Clostridium botulinum Groups I-IV and Clostridium butyricum.</title>
        <authorList>
            <person name="Brunt J."/>
            <person name="Van Vliet A.H.M."/>
            <person name="Stringer S.C."/>
            <person name="Carter A.T."/>
            <person name="Peck M.W."/>
        </authorList>
    </citation>
    <scope>NUCLEOTIDE SEQUENCE</scope>
    <source>
        <strain evidence="2">IFR 15/031</strain>
    </source>
</reference>
<sequence>MSQYKDRSDDYMKENKIVELGIDKNYTKELDELIKEGWNVISAEPIEKIYIQIVGSRFVLQREKDNMKQKCATKSQQKRNKSRI</sequence>
<proteinExistence type="predicted"/>
<evidence type="ECO:0000256" key="1">
    <source>
        <dbReference type="SAM" id="MobiDB-lite"/>
    </source>
</evidence>
<evidence type="ECO:0000313" key="2">
    <source>
        <dbReference type="EMBL" id="NFH61178.1"/>
    </source>
</evidence>
<gene>
    <name evidence="2" type="ORF">FC962_04540</name>
</gene>
<name>A0A6G4EDD2_CLOBO</name>